<dbReference type="Pfam" id="PF18758">
    <property type="entry name" value="KDZ"/>
    <property type="match status" value="1"/>
</dbReference>
<dbReference type="Pfam" id="PF18802">
    <property type="entry name" value="CxC1"/>
    <property type="match status" value="1"/>
</dbReference>
<dbReference type="OrthoDB" id="2955859at2759"/>
<comment type="caution">
    <text evidence="3">The sequence shown here is derived from an EMBL/GenBank/DDBJ whole genome shotgun (WGS) entry which is preliminary data.</text>
</comment>
<dbReference type="PANTHER" id="PTHR33096">
    <property type="entry name" value="CXC2 DOMAIN-CONTAINING PROTEIN"/>
    <property type="match status" value="1"/>
</dbReference>
<dbReference type="Proteomes" id="UP000076154">
    <property type="component" value="Unassembled WGS sequence"/>
</dbReference>
<feature type="domain" description="CxC1-like cysteine cluster associated with KDZ transposases" evidence="2">
    <location>
        <begin position="157"/>
        <end position="248"/>
    </location>
</feature>
<evidence type="ECO:0000313" key="3">
    <source>
        <dbReference type="EMBL" id="RDB31063.1"/>
    </source>
</evidence>
<dbReference type="InParanoid" id="A0A369KH09"/>
<feature type="compositionally biased region" description="Basic and acidic residues" evidence="1">
    <location>
        <begin position="882"/>
        <end position="895"/>
    </location>
</feature>
<name>A0A369KH09_HYPMA</name>
<keyword evidence="4" id="KW-1185">Reference proteome</keyword>
<feature type="compositionally biased region" description="Pro residues" evidence="1">
    <location>
        <begin position="409"/>
        <end position="420"/>
    </location>
</feature>
<dbReference type="InterPro" id="IPR041320">
    <property type="entry name" value="CxC1"/>
</dbReference>
<proteinExistence type="predicted"/>
<feature type="compositionally biased region" description="Polar residues" evidence="1">
    <location>
        <begin position="306"/>
        <end position="318"/>
    </location>
</feature>
<evidence type="ECO:0000313" key="4">
    <source>
        <dbReference type="Proteomes" id="UP000076154"/>
    </source>
</evidence>
<dbReference type="AlphaFoldDB" id="A0A369KH09"/>
<protein>
    <recommendedName>
        <fullName evidence="2">CxC1-like cysteine cluster associated with KDZ transposases domain-containing protein</fullName>
    </recommendedName>
</protein>
<feature type="region of interest" description="Disordered" evidence="1">
    <location>
        <begin position="306"/>
        <end position="424"/>
    </location>
</feature>
<accession>A0A369KH09</accession>
<feature type="region of interest" description="Disordered" evidence="1">
    <location>
        <begin position="876"/>
        <end position="895"/>
    </location>
</feature>
<feature type="region of interest" description="Disordered" evidence="1">
    <location>
        <begin position="498"/>
        <end position="521"/>
    </location>
</feature>
<evidence type="ECO:0000256" key="1">
    <source>
        <dbReference type="SAM" id="MobiDB-lite"/>
    </source>
</evidence>
<dbReference type="PANTHER" id="PTHR33096:SF1">
    <property type="entry name" value="CXC1-LIKE CYSTEINE CLUSTER ASSOCIATED WITH KDZ TRANSPOSASES DOMAIN-CONTAINING PROTEIN"/>
    <property type="match status" value="1"/>
</dbReference>
<dbReference type="EMBL" id="LUEZ02000001">
    <property type="protein sequence ID" value="RDB31063.1"/>
    <property type="molecule type" value="Genomic_DNA"/>
</dbReference>
<gene>
    <name evidence="3" type="ORF">Hypma_000016</name>
</gene>
<evidence type="ECO:0000259" key="2">
    <source>
        <dbReference type="Pfam" id="PF18802"/>
    </source>
</evidence>
<sequence length="1124" mass="127366">MRPRLPKKTLANTPSSPLAPRNYTPVAGPRVGHHRTTKKIPPLVLLPHGKTLVQNHVLSRLPGQVGFSGDRPQDGRARPHPLSNHAACPEEPELDFGNNPFIVDHQPDHVEPVSISRHRRKREKQWERWQHEVIPRLVSPYMELLSATKSLRDWLPEIATTVCTCGEPRRTLEVVLVRFDVLERSSIHVCSCATAAHQLLARGFFPSAPLAPTLAVDLKVLEFVSTLFVNVAPNNTAWCKTVESFLSKQGYKLTTKDSLRKRFGNAVLWYNALQDATTRHVNMVLQHTRRIKFDMDDGVNITASSASARVDPSVSSTDDGLPLLSTSDSEDSLPISSQPPQHAPPPPMLTSPVRRATVEEVEDDDTPHPRAPQSSPVPEIPDPRHQPSSPSKRNRPIEDDLDSESNTPRPNPFPSPPPRARPSDYLRSRCPLCFGGQFPRPQSVGDLFGPDAIVCVDACFTQKRNKQARDPPRTHPHSVFVPENDAIRMQDFVESVRPPKKLAPKKSRQQPVEMEEDGYEGPLRVPTSALDGCESGFTAADDRREKASTQFFDDTALMALLCRHDIVLWVVNMRSVGETQHYTLVLIETLFQHLPADFSIGLLYDIGCQLHRSCINWGFLDRYLNRLTFAISVFHAFGHQWACQIIYHPRKCEGFGLSDGEGCERFWHSISKLIPYLRVCGYHQRLYTLDNQVHHAHSEAIEKLGRWLLRRTHHCNTKLLAAEERLQACGHSELYLRTQWNLQVKAQTKPLPRRSKNQGKTAVEEAIRLRKARDILKNRVEELEAILLDPDTDTDAFCDADLRLEDSRLHLGEANAKVAAKKRALGVQNCTELHRLVNNPFIAARMNARALKIRLRDKLRARKFEMDRLERSFQKQVNDQKINSHTESSVKRRDPSIQQVASNYNKLCDKMASLIQDQKAPRGAVCPPKIVMKGLFALDVDDDIWQDVGLHEGDEACDIPPPWLCDELVRDGIKALLEKDRCLEERLRLCHEHRAMREWFTEEWALVKTILELSVDESLLYQLRQRRDFLCHLYVTWQSSLRSLDGGYDPLLPWGPSREEILEASINNVTAKVAVHEDHEYAGSESDNDDGSDDGADHDDVDGVLIDTLDAVDLADAFRFNFSL</sequence>
<dbReference type="STRING" id="39966.A0A369KH09"/>
<reference evidence="3" key="1">
    <citation type="submission" date="2018-04" db="EMBL/GenBank/DDBJ databases">
        <title>Whole genome sequencing of Hypsizygus marmoreus.</title>
        <authorList>
            <person name="Choi I.-G."/>
            <person name="Min B."/>
            <person name="Kim J.-G."/>
            <person name="Kim S."/>
            <person name="Oh Y.-L."/>
            <person name="Kong W.-S."/>
            <person name="Park H."/>
            <person name="Jeong J."/>
            <person name="Song E.-S."/>
        </authorList>
    </citation>
    <scope>NUCLEOTIDE SEQUENCE [LARGE SCALE GENOMIC DNA]</scope>
    <source>
        <strain evidence="3">51987-8</strain>
    </source>
</reference>
<dbReference type="InterPro" id="IPR040521">
    <property type="entry name" value="KDZ"/>
</dbReference>
<organism evidence="3 4">
    <name type="scientific">Hypsizygus marmoreus</name>
    <name type="common">White beech mushroom</name>
    <name type="synonym">Agaricus marmoreus</name>
    <dbReference type="NCBI Taxonomy" id="39966"/>
    <lineage>
        <taxon>Eukaryota</taxon>
        <taxon>Fungi</taxon>
        <taxon>Dikarya</taxon>
        <taxon>Basidiomycota</taxon>
        <taxon>Agaricomycotina</taxon>
        <taxon>Agaricomycetes</taxon>
        <taxon>Agaricomycetidae</taxon>
        <taxon>Agaricales</taxon>
        <taxon>Tricholomatineae</taxon>
        <taxon>Lyophyllaceae</taxon>
        <taxon>Hypsizygus</taxon>
    </lineage>
</organism>
<feature type="region of interest" description="Disordered" evidence="1">
    <location>
        <begin position="1"/>
        <end position="34"/>
    </location>
</feature>
<feature type="compositionally biased region" description="Basic residues" evidence="1">
    <location>
        <begin position="498"/>
        <end position="508"/>
    </location>
</feature>